<proteinExistence type="predicted"/>
<dbReference type="Pfam" id="PF20419">
    <property type="entry name" value="DUF6701"/>
    <property type="match status" value="1"/>
</dbReference>
<organism evidence="3">
    <name type="scientific">Aliivibrio wodanis</name>
    <dbReference type="NCBI Taxonomy" id="80852"/>
    <lineage>
        <taxon>Bacteria</taxon>
        <taxon>Pseudomonadati</taxon>
        <taxon>Pseudomonadota</taxon>
        <taxon>Gammaproteobacteria</taxon>
        <taxon>Vibrionales</taxon>
        <taxon>Vibrionaceae</taxon>
        <taxon>Aliivibrio</taxon>
    </lineage>
</organism>
<evidence type="ECO:0000313" key="3">
    <source>
        <dbReference type="EMBL" id="VVV05107.1"/>
    </source>
</evidence>
<dbReference type="AlphaFoldDB" id="A0A5Q4ZUE9"/>
<dbReference type="InterPro" id="IPR046524">
    <property type="entry name" value="DUF6701"/>
</dbReference>
<evidence type="ECO:0000256" key="1">
    <source>
        <dbReference type="SAM" id="SignalP"/>
    </source>
</evidence>
<feature type="domain" description="DUF6701" evidence="2">
    <location>
        <begin position="601"/>
        <end position="1177"/>
    </location>
</feature>
<sequence>MKWYSAFFVLLFSVLISSPSIADDDDEFCGVISNQAFTVSFEIDAPDNIHSSISLLGKTLYVSTTDRGNIKPFWSMVDDGAFIKVDEQTITDDFEVELSYEPVIVGTGKTGEVLYKYRFDNDDPWTIVTTLFDVDLSEFNNEKIAFFALDDDSTLAPPYSVEEVSCKQNKPLPPPQPPNNEQCDYFPSSAQSWEGNANNVLLSVLAPSSYSRLYNTTDNKIGFNNLIISDYNGSAYTPDNQKISSQCDGIECVLGGVAAAPYRKVFNVPSNLPLFTDYVPVSGDRITQSSYFSSTYGAPYYAFTVNQDVVVTFKSGEYWLDSLNVIMRGEIIIDGDVIFHIKDELSVGGKVTQTDNSSLMVFSYSDKGCPTPQNFPAGPPDIYWDVNDYQRVDIASNAVFEGHIYAQGPVQLSNDAKVIGAVTACQLKMNNNSEITGAVLKNCDSKKDIKLVITPSSGRGLACDGIEINFSLQDDSGNLVMGEGQQLSVTSQSDTRKPEYACWSESGSISTNECNKESYSSFSAEFTANQPAEITRYIHSRFLSDYRIEASLDSPKLTVPAGLYEFIGESISIYPKEGVDGDNYQQVAGREFPFEMHIRGKENGNILKCHTVKDTETKTIDFSQVNLPASSSELLQIWSKGKWYTADQDIEIDFIKGVAGGDSSAPLKAVLHDAGIVDITANLTSRETLGNARFYFRPFTMAICDGTTELPSNTTELNGDYLASGSDFNGVIKAVNWISLLDSNNNGIPDSHNADLVCKRPYTESYLTHSGYAASASLSASVIYPASGDLGLFSADNVPFNHYYKNIMASNQHQTTLFNWNEVGSLQLGSFQNNYFNRSGFNIPPTLAQVGRFYPSYFRITKTEWTYPTEQGSQAGSYIYMDQNFTDVDFEVTAYSALDSETTNYVFFDDSLKASFSLVDEVGYTERLNITDVDLNASHWNSGAVWHVNNLNHAVRWSKKEVTAITSTRTTEADGPFNKVGNSNSIITELSLEIHGEDPVTFIKGSSIAEAELLAQPDVRYGRMVLDSVGSAVGRDVLVPLKVEYWNGNTFVLSDTDNASQFDGSKYCKKTVWPDPNKSSETQLEGKGTVSQGQNLTTLIANSNNSELREQIRFWLRLASNSPQTSESHISCESSPPLLEQQPWLQYNWRGLGDEDPSAIVTFGVYRGNDRIIFRGESNIIGTSN</sequence>
<protein>
    <recommendedName>
        <fullName evidence="2">DUF6701 domain-containing protein</fullName>
    </recommendedName>
</protein>
<gene>
    <name evidence="3" type="ORF">AW0309160_02527</name>
</gene>
<feature type="signal peptide" evidence="1">
    <location>
        <begin position="1"/>
        <end position="22"/>
    </location>
</feature>
<accession>A0A5Q4ZUE9</accession>
<keyword evidence="1" id="KW-0732">Signal</keyword>
<feature type="chain" id="PRO_5024301915" description="DUF6701 domain-containing protein" evidence="1">
    <location>
        <begin position="23"/>
        <end position="1185"/>
    </location>
</feature>
<name>A0A5Q4ZUE9_9GAMM</name>
<dbReference type="EMBL" id="LR721750">
    <property type="protein sequence ID" value="VVV05107.1"/>
    <property type="molecule type" value="Genomic_DNA"/>
</dbReference>
<reference evidence="3" key="1">
    <citation type="submission" date="2019-09" db="EMBL/GenBank/DDBJ databases">
        <authorList>
            <person name="Hjerde E."/>
        </authorList>
    </citation>
    <scope>NUCLEOTIDE SEQUENCE</scope>
    <source>
        <strain evidence="3">06/09/160</strain>
    </source>
</reference>
<evidence type="ECO:0000259" key="2">
    <source>
        <dbReference type="Pfam" id="PF20419"/>
    </source>
</evidence>